<organism evidence="1 2">
    <name type="scientific">Eubacterium segne</name>
    <dbReference type="NCBI Taxonomy" id="2763045"/>
    <lineage>
        <taxon>Bacteria</taxon>
        <taxon>Bacillati</taxon>
        <taxon>Bacillota</taxon>
        <taxon>Clostridia</taxon>
        <taxon>Eubacteriales</taxon>
        <taxon>Eubacteriaceae</taxon>
        <taxon>Eubacterium</taxon>
    </lineage>
</organism>
<dbReference type="EMBL" id="JACOOZ010000003">
    <property type="protein sequence ID" value="MBC5667400.1"/>
    <property type="molecule type" value="Genomic_DNA"/>
</dbReference>
<keyword evidence="2" id="KW-1185">Reference proteome</keyword>
<proteinExistence type="predicted"/>
<gene>
    <name evidence="1" type="ORF">H8S00_05290</name>
</gene>
<name>A0ABR7F1B9_9FIRM</name>
<evidence type="ECO:0000313" key="1">
    <source>
        <dbReference type="EMBL" id="MBC5667400.1"/>
    </source>
</evidence>
<evidence type="ECO:0000313" key="2">
    <source>
        <dbReference type="Proteomes" id="UP000597877"/>
    </source>
</evidence>
<evidence type="ECO:0008006" key="3">
    <source>
        <dbReference type="Google" id="ProtNLM"/>
    </source>
</evidence>
<protein>
    <recommendedName>
        <fullName evidence="3">Bacillus phage SPbeta YonK domain-containing protein</fullName>
    </recommendedName>
</protein>
<dbReference type="RefSeq" id="WP_186840181.1">
    <property type="nucleotide sequence ID" value="NZ_JACOOZ010000003.1"/>
</dbReference>
<sequence>MNFTYKKTTTTAMKIAGIINTDTMTIDVDGEEKKLSTLLSDFDGAAIEINVKVKDEEELDEPIEEE</sequence>
<accession>A0ABR7F1B9</accession>
<dbReference type="Proteomes" id="UP000597877">
    <property type="component" value="Unassembled WGS sequence"/>
</dbReference>
<reference evidence="1 2" key="1">
    <citation type="submission" date="2020-08" db="EMBL/GenBank/DDBJ databases">
        <title>Genome public.</title>
        <authorList>
            <person name="Liu C."/>
            <person name="Sun Q."/>
        </authorList>
    </citation>
    <scope>NUCLEOTIDE SEQUENCE [LARGE SCALE GENOMIC DNA]</scope>
    <source>
        <strain evidence="1 2">BX4</strain>
    </source>
</reference>
<comment type="caution">
    <text evidence="1">The sequence shown here is derived from an EMBL/GenBank/DDBJ whole genome shotgun (WGS) entry which is preliminary data.</text>
</comment>